<proteinExistence type="predicted"/>
<dbReference type="Gene3D" id="2.130.10.10">
    <property type="entry name" value="YVTN repeat-like/Quinoprotein amine dehydrogenase"/>
    <property type="match status" value="2"/>
</dbReference>
<dbReference type="InterPro" id="IPR036322">
    <property type="entry name" value="WD40_repeat_dom_sf"/>
</dbReference>
<evidence type="ECO:0000313" key="6">
    <source>
        <dbReference type="Proteomes" id="UP000268162"/>
    </source>
</evidence>
<evidence type="ECO:0000256" key="4">
    <source>
        <dbReference type="SAM" id="MobiDB-lite"/>
    </source>
</evidence>
<dbReference type="EMBL" id="ML002508">
    <property type="protein sequence ID" value="RKP37337.1"/>
    <property type="molecule type" value="Genomic_DNA"/>
</dbReference>
<dbReference type="InterPro" id="IPR019775">
    <property type="entry name" value="WD40_repeat_CS"/>
</dbReference>
<name>A0A4P9ZUV0_9FUNG</name>
<keyword evidence="6" id="KW-1185">Reference proteome</keyword>
<dbReference type="PROSITE" id="PS00678">
    <property type="entry name" value="WD_REPEATS_1"/>
    <property type="match status" value="1"/>
</dbReference>
<dbReference type="OrthoDB" id="25131at2759"/>
<keyword evidence="1 3" id="KW-0853">WD repeat</keyword>
<dbReference type="AlphaFoldDB" id="A0A4P9ZUV0"/>
<dbReference type="PROSITE" id="PS50294">
    <property type="entry name" value="WD_REPEATS_REGION"/>
    <property type="match status" value="1"/>
</dbReference>
<dbReference type="Pfam" id="PF00400">
    <property type="entry name" value="WD40"/>
    <property type="match status" value="3"/>
</dbReference>
<feature type="repeat" description="WD" evidence="3">
    <location>
        <begin position="80"/>
        <end position="115"/>
    </location>
</feature>
<evidence type="ECO:0000256" key="1">
    <source>
        <dbReference type="ARBA" id="ARBA00022574"/>
    </source>
</evidence>
<dbReference type="STRING" id="215637.A0A4P9ZUV0"/>
<evidence type="ECO:0000313" key="5">
    <source>
        <dbReference type="EMBL" id="RKP37337.1"/>
    </source>
</evidence>
<dbReference type="SUPFAM" id="SSF50978">
    <property type="entry name" value="WD40 repeat-like"/>
    <property type="match status" value="1"/>
</dbReference>
<accession>A0A4P9ZUV0</accession>
<feature type="repeat" description="WD" evidence="3">
    <location>
        <begin position="190"/>
        <end position="232"/>
    </location>
</feature>
<dbReference type="PROSITE" id="PS50082">
    <property type="entry name" value="WD_REPEATS_2"/>
    <property type="match status" value="3"/>
</dbReference>
<evidence type="ECO:0000256" key="3">
    <source>
        <dbReference type="PROSITE-ProRule" id="PRU00221"/>
    </source>
</evidence>
<evidence type="ECO:0000256" key="2">
    <source>
        <dbReference type="ARBA" id="ARBA00022737"/>
    </source>
</evidence>
<protein>
    <submittedName>
        <fullName evidence="5">WD40-repeat-containing domain protein</fullName>
    </submittedName>
</protein>
<gene>
    <name evidence="5" type="ORF">BJ085DRAFT_20213</name>
</gene>
<keyword evidence="2" id="KW-0677">Repeat</keyword>
<organism evidence="5 6">
    <name type="scientific">Dimargaris cristalligena</name>
    <dbReference type="NCBI Taxonomy" id="215637"/>
    <lineage>
        <taxon>Eukaryota</taxon>
        <taxon>Fungi</taxon>
        <taxon>Fungi incertae sedis</taxon>
        <taxon>Zoopagomycota</taxon>
        <taxon>Kickxellomycotina</taxon>
        <taxon>Dimargaritomycetes</taxon>
        <taxon>Dimargaritales</taxon>
        <taxon>Dimargaritaceae</taxon>
        <taxon>Dimargaris</taxon>
    </lineage>
</organism>
<dbReference type="PANTHER" id="PTHR22889">
    <property type="entry name" value="WD REPEAT-CONTAINING PROTEIN 89"/>
    <property type="match status" value="1"/>
</dbReference>
<sequence>MTTAHPRIEPNLIPELFLRNSTHFSPDASSYVFQLEWLDGSNDPWDTNPSLTSPQTLAASASDHLIKIYNVESLGLIQALKFHTKTIQHIQAVPGQPQALISASDDGRVALWDLRLATETHGPVQVFTAPPPAYAQSKPSQAPAMLAADISRSGHLLVAGTEYSESTLEAAVSFYDLRQAADRSVVQVYRESHGDDVTQVKFHPLHHHILLTGSEDGLLCLFDTQQADEEDAITAVGNTSSTVNRAGWFGPSAEFIYSLSPLENFSLWSVQSDGLDPVHQWSDIRRFGGPSWTPDYAIDCHYNPRTQRLFLLTGSHEGQVQSFHVGADDVQLCQVLNHGHAELVRAAIYSPDQAALISGGEDSRLTTWSNIPPPPVESEPSEMMETGP</sequence>
<dbReference type="Proteomes" id="UP000268162">
    <property type="component" value="Unassembled WGS sequence"/>
</dbReference>
<reference evidence="6" key="1">
    <citation type="journal article" date="2018" name="Nat. Microbiol.">
        <title>Leveraging single-cell genomics to expand the fungal tree of life.</title>
        <authorList>
            <person name="Ahrendt S.R."/>
            <person name="Quandt C.A."/>
            <person name="Ciobanu D."/>
            <person name="Clum A."/>
            <person name="Salamov A."/>
            <person name="Andreopoulos B."/>
            <person name="Cheng J.F."/>
            <person name="Woyke T."/>
            <person name="Pelin A."/>
            <person name="Henrissat B."/>
            <person name="Reynolds N.K."/>
            <person name="Benny G.L."/>
            <person name="Smith M.E."/>
            <person name="James T.Y."/>
            <person name="Grigoriev I.V."/>
        </authorList>
    </citation>
    <scope>NUCLEOTIDE SEQUENCE [LARGE SCALE GENOMIC DNA]</scope>
    <source>
        <strain evidence="6">RSA 468</strain>
    </source>
</reference>
<feature type="repeat" description="WD" evidence="3">
    <location>
        <begin position="337"/>
        <end position="369"/>
    </location>
</feature>
<feature type="region of interest" description="Disordered" evidence="4">
    <location>
        <begin position="361"/>
        <end position="388"/>
    </location>
</feature>
<dbReference type="InterPro" id="IPR001680">
    <property type="entry name" value="WD40_rpt"/>
</dbReference>
<dbReference type="PANTHER" id="PTHR22889:SF0">
    <property type="entry name" value="WD REPEAT-CONTAINING PROTEIN 89"/>
    <property type="match status" value="1"/>
</dbReference>
<dbReference type="InterPro" id="IPR039328">
    <property type="entry name" value="WDR89"/>
</dbReference>
<dbReference type="SMART" id="SM00320">
    <property type="entry name" value="WD40"/>
    <property type="match status" value="4"/>
</dbReference>
<dbReference type="InterPro" id="IPR015943">
    <property type="entry name" value="WD40/YVTN_repeat-like_dom_sf"/>
</dbReference>